<dbReference type="EMBL" id="DQ665652">
    <property type="protein sequence ID" value="ABG25654.1"/>
    <property type="molecule type" value="Genomic_DNA"/>
</dbReference>
<proteinExistence type="predicted"/>
<reference evidence="1 2" key="1">
    <citation type="journal article" date="2006" name="J. Gen. Virol.">
        <title>Genome sequences of two frog herpesviruses.</title>
        <authorList>
            <person name="Davison A.J."/>
            <person name="Cunningham C."/>
            <person name="Sauerbier W."/>
            <person name="McKinnell R.G."/>
        </authorList>
    </citation>
    <scope>NUCLEOTIDE SEQUENCE [LARGE SCALE GENOMIC DNA]</scope>
    <source>
        <strain evidence="1">ATCC VR-568</strain>
    </source>
</reference>
<dbReference type="KEGG" id="vg:5179420"/>
<evidence type="ECO:0000313" key="1">
    <source>
        <dbReference type="EMBL" id="ABG25654.1"/>
    </source>
</evidence>
<accession>Q14VW8</accession>
<dbReference type="GeneID" id="5179420"/>
<protein>
    <submittedName>
        <fullName evidence="1">ORF138</fullName>
    </submittedName>
</protein>
<organism evidence="1 2">
    <name type="scientific">Ranid herpesvirus 2</name>
    <dbReference type="NCBI Taxonomy" id="389214"/>
    <lineage>
        <taxon>Viruses</taxon>
        <taxon>Duplodnaviria</taxon>
        <taxon>Heunggongvirae</taxon>
        <taxon>Peploviricota</taxon>
        <taxon>Herviviricetes</taxon>
        <taxon>Herpesvirales</taxon>
        <taxon>Alloherpesviridae</taxon>
        <taxon>Batravirus</taxon>
        <taxon>Batravirus ranidallo2</taxon>
    </lineage>
</organism>
<evidence type="ECO:0000313" key="2">
    <source>
        <dbReference type="Proteomes" id="UP000120576"/>
    </source>
</evidence>
<sequence length="290" mass="32788">MNRGTPPPQKQARQKSFACPFLYFTKGGGVGNRQACFRDHTALRRVHTFDREEFARHCADIKVFEEAYDLTKSDTIALTLRCRIGYLCTCLRVALLKIFLKEVGPSDLKIHLRASAGQILPEPKPGCKASQMHSLAAEAIFSSLPYLCINTEPYEYFAGCINLAVYSKCLNLTAYYVEKCEKISDYATFGIHTYLKYLYLLMRYKAGLTARAPELTIDGIELYAGDYEQLFTLFGNGYELENMKKNNRFFQKGDTRSAIELCTSVGCEVMPGLADLLELKNVKVLSRPVR</sequence>
<dbReference type="RefSeq" id="YP_656646.1">
    <property type="nucleotide sequence ID" value="NC_008210.1"/>
</dbReference>
<name>Q14VW8_9VIRU</name>
<dbReference type="Proteomes" id="UP000120576">
    <property type="component" value="Genome"/>
</dbReference>
<keyword evidence="2" id="KW-1185">Reference proteome</keyword>